<dbReference type="AlphaFoldDB" id="A0A6M2E1W6"/>
<evidence type="ECO:0000313" key="3">
    <source>
        <dbReference type="EMBL" id="NOV50867.1"/>
    </source>
</evidence>
<dbReference type="Pfam" id="PF12146">
    <property type="entry name" value="Hydrolase_4"/>
    <property type="match status" value="1"/>
</dbReference>
<sequence length="346" mass="39155">MSNMRLKDFRLIKVILGIIKKLWAISSATALACIILYWFYGGLFAFFLLIFALTGILYHAEDQLIYHPDMPSHSRVFVPLPSMYGLPYENITYKALDGTMLRMFLIKHQGDTGLHAPVVVFFHGNAGNMGHRLTYILGFYKALNYNVLLLEYRGYGLSSGCPSEEGLYMDAKAALDYLYTRHDINHSKIILFGRSLGGAVAIDLAMNIEYSNRIWCLIVENTFTSVPDMAKVLLNWKPIQYIPLCFYKNQYLSLNKISSVTIPTMFISGQADTLVPPAMMTILHSRCSSALKYLYKVEGGTHNETWTKKGYYQAIASFVDTVKDQGTLTQAPLKHDVDVHRVILDV</sequence>
<evidence type="ECO:0000256" key="1">
    <source>
        <dbReference type="SAM" id="Phobius"/>
    </source>
</evidence>
<keyword evidence="1" id="KW-0812">Transmembrane</keyword>
<dbReference type="InterPro" id="IPR029058">
    <property type="entry name" value="AB_hydrolase_fold"/>
</dbReference>
<evidence type="ECO:0000259" key="2">
    <source>
        <dbReference type="Pfam" id="PF12146"/>
    </source>
</evidence>
<dbReference type="SUPFAM" id="SSF53474">
    <property type="entry name" value="alpha/beta-Hydrolases"/>
    <property type="match status" value="1"/>
</dbReference>
<name>A0A6M2E1W6_XENCH</name>
<dbReference type="Gene3D" id="3.40.50.1820">
    <property type="entry name" value="alpha/beta hydrolase"/>
    <property type="match status" value="1"/>
</dbReference>
<protein>
    <recommendedName>
        <fullName evidence="2">Serine aminopeptidase S33 domain-containing protein</fullName>
    </recommendedName>
</protein>
<dbReference type="PANTHER" id="PTHR12277">
    <property type="entry name" value="ALPHA/BETA HYDROLASE DOMAIN-CONTAINING PROTEIN"/>
    <property type="match status" value="1"/>
</dbReference>
<dbReference type="PROSITE" id="PS51257">
    <property type="entry name" value="PROKAR_LIPOPROTEIN"/>
    <property type="match status" value="1"/>
</dbReference>
<dbReference type="GO" id="GO:0008474">
    <property type="term" value="F:palmitoyl-(protein) hydrolase activity"/>
    <property type="evidence" value="ECO:0007669"/>
    <property type="project" value="TreeGrafter"/>
</dbReference>
<proteinExistence type="predicted"/>
<organism evidence="3">
    <name type="scientific">Xenopsylla cheopis</name>
    <name type="common">Oriental rat flea</name>
    <name type="synonym">Pulex cheopis</name>
    <dbReference type="NCBI Taxonomy" id="163159"/>
    <lineage>
        <taxon>Eukaryota</taxon>
        <taxon>Metazoa</taxon>
        <taxon>Ecdysozoa</taxon>
        <taxon>Arthropoda</taxon>
        <taxon>Hexapoda</taxon>
        <taxon>Insecta</taxon>
        <taxon>Pterygota</taxon>
        <taxon>Neoptera</taxon>
        <taxon>Endopterygota</taxon>
        <taxon>Siphonaptera</taxon>
        <taxon>Pulicidae</taxon>
        <taxon>Xenopsyllinae</taxon>
        <taxon>Xenopsylla</taxon>
    </lineage>
</organism>
<keyword evidence="1" id="KW-1133">Transmembrane helix</keyword>
<accession>A0A6M2E1W6</accession>
<feature type="transmembrane region" description="Helical" evidence="1">
    <location>
        <begin position="44"/>
        <end position="60"/>
    </location>
</feature>
<dbReference type="InterPro" id="IPR022742">
    <property type="entry name" value="Hydrolase_4"/>
</dbReference>
<dbReference type="PANTHER" id="PTHR12277:SF81">
    <property type="entry name" value="PROTEIN ABHD13"/>
    <property type="match status" value="1"/>
</dbReference>
<keyword evidence="1" id="KW-0472">Membrane</keyword>
<dbReference type="EMBL" id="GIIL01007141">
    <property type="protein sequence ID" value="NOV50867.1"/>
    <property type="molecule type" value="Transcribed_RNA"/>
</dbReference>
<reference evidence="3" key="1">
    <citation type="submission" date="2020-03" db="EMBL/GenBank/DDBJ databases">
        <title>Transcriptomic Profiling of the Digestive Tract of the Rat Flea, Xenopsylla cheopis, Following Blood Feeding and Infection with Yersinia pestis.</title>
        <authorList>
            <person name="Bland D.M."/>
            <person name="Martens C.A."/>
            <person name="Virtaneva K."/>
            <person name="Kanakabandi K."/>
            <person name="Long D."/>
            <person name="Rosenke R."/>
            <person name="Saturday G.A."/>
            <person name="Hoyt F.H."/>
            <person name="Bruno D.P."/>
            <person name="Ribeiro J.M.C."/>
            <person name="Hinnebusch J."/>
        </authorList>
    </citation>
    <scope>NUCLEOTIDE SEQUENCE</scope>
</reference>
<feature type="domain" description="Serine aminopeptidase S33" evidence="2">
    <location>
        <begin position="118"/>
        <end position="229"/>
    </location>
</feature>
<dbReference type="GO" id="GO:0016020">
    <property type="term" value="C:membrane"/>
    <property type="evidence" value="ECO:0007669"/>
    <property type="project" value="TreeGrafter"/>
</dbReference>